<dbReference type="Gene3D" id="3.30.40.10">
    <property type="entry name" value="Zinc/RING finger domain, C3HC4 (zinc finger)"/>
    <property type="match status" value="1"/>
</dbReference>
<dbReference type="GO" id="GO:0008270">
    <property type="term" value="F:zinc ion binding"/>
    <property type="evidence" value="ECO:0007669"/>
    <property type="project" value="UniProtKB-KW"/>
</dbReference>
<name>A0A816N1D3_9BILA</name>
<comment type="caution">
    <text evidence="6">The sequence shown here is derived from an EMBL/GenBank/DDBJ whole genome shotgun (WGS) entry which is preliminary data.</text>
</comment>
<evidence type="ECO:0000256" key="1">
    <source>
        <dbReference type="ARBA" id="ARBA00022723"/>
    </source>
</evidence>
<evidence type="ECO:0000313" key="7">
    <source>
        <dbReference type="EMBL" id="CAF3769141.1"/>
    </source>
</evidence>
<dbReference type="InterPro" id="IPR047153">
    <property type="entry name" value="TRIM45/56/19-like"/>
</dbReference>
<accession>A0A816N1D3</accession>
<dbReference type="EMBL" id="CAJNRF010001790">
    <property type="protein sequence ID" value="CAF2027252.1"/>
    <property type="molecule type" value="Genomic_DNA"/>
</dbReference>
<dbReference type="InterPro" id="IPR013083">
    <property type="entry name" value="Znf_RING/FYVE/PHD"/>
</dbReference>
<evidence type="ECO:0000313" key="8">
    <source>
        <dbReference type="Proteomes" id="UP000663856"/>
    </source>
</evidence>
<evidence type="ECO:0000259" key="5">
    <source>
        <dbReference type="PROSITE" id="PS50089"/>
    </source>
</evidence>
<dbReference type="Pfam" id="PF13445">
    <property type="entry name" value="zf-RING_UBOX"/>
    <property type="match status" value="1"/>
</dbReference>
<dbReference type="SMART" id="SM00184">
    <property type="entry name" value="RING"/>
    <property type="match status" value="1"/>
</dbReference>
<evidence type="ECO:0000313" key="9">
    <source>
        <dbReference type="Proteomes" id="UP000663866"/>
    </source>
</evidence>
<evidence type="ECO:0000256" key="2">
    <source>
        <dbReference type="ARBA" id="ARBA00022771"/>
    </source>
</evidence>
<dbReference type="PROSITE" id="PS00518">
    <property type="entry name" value="ZF_RING_1"/>
    <property type="match status" value="1"/>
</dbReference>
<proteinExistence type="predicted"/>
<evidence type="ECO:0000313" key="6">
    <source>
        <dbReference type="EMBL" id="CAF2027252.1"/>
    </source>
</evidence>
<dbReference type="InterPro" id="IPR017907">
    <property type="entry name" value="Znf_RING_CS"/>
</dbReference>
<dbReference type="Proteomes" id="UP000663866">
    <property type="component" value="Unassembled WGS sequence"/>
</dbReference>
<dbReference type="InterPro" id="IPR001841">
    <property type="entry name" value="Znf_RING"/>
</dbReference>
<dbReference type="EMBL" id="CAJOBG010000160">
    <property type="protein sequence ID" value="CAF3769141.1"/>
    <property type="molecule type" value="Genomic_DNA"/>
</dbReference>
<dbReference type="SUPFAM" id="SSF57850">
    <property type="entry name" value="RING/U-box"/>
    <property type="match status" value="1"/>
</dbReference>
<sequence>MATASNLDDILQCPICLEIFYDPKVLDCQHTFCANCLKVHLSSPNTSQIVNAIDCPICRRRSNLINNSIDSLPGNYIVRDIIERQYGRTTPECPSGYNQQIQDRIKKLQKSNDEEKNETNYSDYLKPAATALIGVLGGLLIAKGVKTLCDNDKKQNDQ</sequence>
<keyword evidence="1" id="KW-0479">Metal-binding</keyword>
<dbReference type="InterPro" id="IPR027370">
    <property type="entry name" value="Znf-RING_euk"/>
</dbReference>
<dbReference type="Proteomes" id="UP000663856">
    <property type="component" value="Unassembled WGS sequence"/>
</dbReference>
<keyword evidence="3" id="KW-0862">Zinc</keyword>
<feature type="domain" description="RING-type" evidence="5">
    <location>
        <begin position="13"/>
        <end position="59"/>
    </location>
</feature>
<evidence type="ECO:0000256" key="4">
    <source>
        <dbReference type="PROSITE-ProRule" id="PRU00175"/>
    </source>
</evidence>
<reference evidence="6" key="1">
    <citation type="submission" date="2021-02" db="EMBL/GenBank/DDBJ databases">
        <authorList>
            <person name="Nowell W R."/>
        </authorList>
    </citation>
    <scope>NUCLEOTIDE SEQUENCE</scope>
</reference>
<organism evidence="6 8">
    <name type="scientific">Rotaria magnacalcarata</name>
    <dbReference type="NCBI Taxonomy" id="392030"/>
    <lineage>
        <taxon>Eukaryota</taxon>
        <taxon>Metazoa</taxon>
        <taxon>Spiralia</taxon>
        <taxon>Gnathifera</taxon>
        <taxon>Rotifera</taxon>
        <taxon>Eurotatoria</taxon>
        <taxon>Bdelloidea</taxon>
        <taxon>Philodinida</taxon>
        <taxon>Philodinidae</taxon>
        <taxon>Rotaria</taxon>
    </lineage>
</organism>
<keyword evidence="2 4" id="KW-0863">Zinc-finger</keyword>
<dbReference type="PANTHER" id="PTHR25462">
    <property type="entry name" value="BONUS, ISOFORM C-RELATED"/>
    <property type="match status" value="1"/>
</dbReference>
<keyword evidence="9" id="KW-1185">Reference proteome</keyword>
<gene>
    <name evidence="7" type="ORF">OVN521_LOCUS2133</name>
    <name evidence="6" type="ORF">WKI299_LOCUS6173</name>
</gene>
<dbReference type="PROSITE" id="PS50089">
    <property type="entry name" value="ZF_RING_2"/>
    <property type="match status" value="1"/>
</dbReference>
<dbReference type="PANTHER" id="PTHR25462:SF296">
    <property type="entry name" value="MEIOTIC P26, ISOFORM F"/>
    <property type="match status" value="1"/>
</dbReference>
<protein>
    <recommendedName>
        <fullName evidence="5">RING-type domain-containing protein</fullName>
    </recommendedName>
</protein>
<dbReference type="AlphaFoldDB" id="A0A816N1D3"/>
<evidence type="ECO:0000256" key="3">
    <source>
        <dbReference type="ARBA" id="ARBA00022833"/>
    </source>
</evidence>